<name>A0A3P3VVP4_9GAMM</name>
<dbReference type="GO" id="GO:0008360">
    <property type="term" value="P:regulation of cell shape"/>
    <property type="evidence" value="ECO:0007669"/>
    <property type="project" value="UniProtKB-KW"/>
</dbReference>
<keyword evidence="12 16" id="KW-0472">Membrane</keyword>
<evidence type="ECO:0000256" key="7">
    <source>
        <dbReference type="ARBA" id="ARBA00022692"/>
    </source>
</evidence>
<dbReference type="InterPro" id="IPR036138">
    <property type="entry name" value="PBP_dimer_sf"/>
</dbReference>
<dbReference type="Gene3D" id="3.30.450.330">
    <property type="match status" value="1"/>
</dbReference>
<keyword evidence="7 16" id="KW-0812">Transmembrane</keyword>
<dbReference type="GO" id="GO:0043093">
    <property type="term" value="P:FtsZ-dependent cytokinesis"/>
    <property type="evidence" value="ECO:0007669"/>
    <property type="project" value="UniProtKB-UniRule"/>
</dbReference>
<evidence type="ECO:0000256" key="14">
    <source>
        <dbReference type="ARBA" id="ARBA00023306"/>
    </source>
</evidence>
<comment type="similarity">
    <text evidence="16">Belongs to the transpeptidase family. FtsI subfamily.</text>
</comment>
<evidence type="ECO:0000256" key="8">
    <source>
        <dbReference type="ARBA" id="ARBA00022801"/>
    </source>
</evidence>
<dbReference type="GO" id="GO:0000917">
    <property type="term" value="P:division septum assembly"/>
    <property type="evidence" value="ECO:0007669"/>
    <property type="project" value="UniProtKB-KW"/>
</dbReference>
<evidence type="ECO:0000256" key="4">
    <source>
        <dbReference type="ARBA" id="ARBA00022618"/>
    </source>
</evidence>
<evidence type="ECO:0000256" key="1">
    <source>
        <dbReference type="ARBA" id="ARBA00004370"/>
    </source>
</evidence>
<evidence type="ECO:0000256" key="12">
    <source>
        <dbReference type="ARBA" id="ARBA00023136"/>
    </source>
</evidence>
<dbReference type="GO" id="GO:0009252">
    <property type="term" value="P:peptidoglycan biosynthetic process"/>
    <property type="evidence" value="ECO:0007669"/>
    <property type="project" value="UniProtKB-UniRule"/>
</dbReference>
<evidence type="ECO:0000256" key="10">
    <source>
        <dbReference type="ARBA" id="ARBA00022984"/>
    </source>
</evidence>
<dbReference type="InterPro" id="IPR037532">
    <property type="entry name" value="FtsI_transpept"/>
</dbReference>
<keyword evidence="15 16" id="KW-0961">Cell wall biogenesis/degradation</keyword>
<comment type="function">
    <text evidence="16">Catalyzes cross-linking of the peptidoglycan cell wall at the division septum.</text>
</comment>
<evidence type="ECO:0000256" key="11">
    <source>
        <dbReference type="ARBA" id="ARBA00022989"/>
    </source>
</evidence>
<organism evidence="19 20">
    <name type="scientific">Aestuariirhabdus litorea</name>
    <dbReference type="NCBI Taxonomy" id="2528527"/>
    <lineage>
        <taxon>Bacteria</taxon>
        <taxon>Pseudomonadati</taxon>
        <taxon>Pseudomonadota</taxon>
        <taxon>Gammaproteobacteria</taxon>
        <taxon>Oceanospirillales</taxon>
        <taxon>Aestuariirhabdaceae</taxon>
        <taxon>Aestuariirhabdus</taxon>
    </lineage>
</organism>
<dbReference type="InterPro" id="IPR005311">
    <property type="entry name" value="PBP_dimer"/>
</dbReference>
<dbReference type="GO" id="GO:0006508">
    <property type="term" value="P:proteolysis"/>
    <property type="evidence" value="ECO:0007669"/>
    <property type="project" value="UniProtKB-KW"/>
</dbReference>
<dbReference type="GO" id="GO:0008955">
    <property type="term" value="F:peptidoglycan glycosyltransferase activity"/>
    <property type="evidence" value="ECO:0007669"/>
    <property type="project" value="InterPro"/>
</dbReference>
<evidence type="ECO:0000256" key="15">
    <source>
        <dbReference type="ARBA" id="ARBA00023316"/>
    </source>
</evidence>
<keyword evidence="9 16" id="KW-0133">Cell shape</keyword>
<dbReference type="InterPro" id="IPR050515">
    <property type="entry name" value="Beta-lactam/transpept"/>
</dbReference>
<keyword evidence="5 16" id="KW-0121">Carboxypeptidase</keyword>
<feature type="active site" description="Acyl-ester intermediate" evidence="16">
    <location>
        <position position="265"/>
    </location>
</feature>
<dbReference type="InterPro" id="IPR001460">
    <property type="entry name" value="PCN-bd_Tpept"/>
</dbReference>
<dbReference type="GO" id="GO:0005886">
    <property type="term" value="C:plasma membrane"/>
    <property type="evidence" value="ECO:0007669"/>
    <property type="project" value="UniProtKB-UniRule"/>
</dbReference>
<evidence type="ECO:0000259" key="18">
    <source>
        <dbReference type="Pfam" id="PF03717"/>
    </source>
</evidence>
<keyword evidence="4 16" id="KW-0132">Cell division</keyword>
<dbReference type="EMBL" id="QWEZ01000001">
    <property type="protein sequence ID" value="RRJ85519.1"/>
    <property type="molecule type" value="Genomic_DNA"/>
</dbReference>
<feature type="domain" description="Penicillin-binding protein dimerisation" evidence="18">
    <location>
        <begin position="29"/>
        <end position="176"/>
    </location>
</feature>
<sequence>MWRIVDLQVVDRQFLQDEGDKRTVRYSRIAATRGIIFDRNGRALAVSTPVVSIWVNPQEVKADDLPWAELSKKLNLSERYLKARMLGNESREFVYLKRHLTPDQGKAVLDLDIDGIYSIDEYRRYYPSGEVAAHLVGFTDVDGNGQEGLELSYNDWLEGRPGKYRMLKDRRGRLVKSAELVASADPGKDLMLSIDMRVQYLAYRELKAAVSQHNADGGSMVVMDVESGEVLAMVNQPAYNPNNRKRINVASLRNRAMTDVFEPGSTVKPLTLAAAFETGRYGTGSKIDTTPGLFRVGPHLQVKDHRNYGVVDMTTLLAKSSNVATSKIALDIGAEPIWDLFYQLGLGQASGSGFPGESSGSLPSRGRWRPTETATLSYGYGISVTALQLASAYSVLARDGVKKPVTLLRDGNREARPEQVISPRVARDVRRMLSAVVEAGGTGTQAAVEGYSVSGKTGTVHKVSSAGYEEDQYMSTFAGMAPADQPRIVTVVMIDNPKSGDYYGGAVAAPVFSSVVAGTLHLLGETPADVKTITAKQRQGSVKRT</sequence>
<reference evidence="19 20" key="1">
    <citation type="submission" date="2018-08" db="EMBL/GenBank/DDBJ databases">
        <authorList>
            <person name="Khan S.A."/>
        </authorList>
    </citation>
    <scope>NUCLEOTIDE SEQUENCE [LARGE SCALE GENOMIC DNA]</scope>
    <source>
        <strain evidence="19 20">GTF-13</strain>
    </source>
</reference>
<dbReference type="GO" id="GO:0071555">
    <property type="term" value="P:cell wall organization"/>
    <property type="evidence" value="ECO:0007669"/>
    <property type="project" value="UniProtKB-KW"/>
</dbReference>
<keyword evidence="10 16" id="KW-0573">Peptidoglycan synthesis</keyword>
<keyword evidence="8 16" id="KW-0378">Hydrolase</keyword>
<comment type="subcellular location">
    <subcellularLocation>
        <location evidence="1">Membrane</location>
    </subcellularLocation>
</comment>
<evidence type="ECO:0000256" key="9">
    <source>
        <dbReference type="ARBA" id="ARBA00022960"/>
    </source>
</evidence>
<feature type="domain" description="Penicillin-binding protein transpeptidase" evidence="17">
    <location>
        <begin position="218"/>
        <end position="515"/>
    </location>
</feature>
<dbReference type="SUPFAM" id="SSF56601">
    <property type="entry name" value="beta-lactamase/transpeptidase-like"/>
    <property type="match status" value="1"/>
</dbReference>
<evidence type="ECO:0000256" key="2">
    <source>
        <dbReference type="ARBA" id="ARBA00022475"/>
    </source>
</evidence>
<keyword evidence="3 16" id="KW-0997">Cell inner membrane</keyword>
<dbReference type="Pfam" id="PF03717">
    <property type="entry name" value="PBP_dimer"/>
    <property type="match status" value="1"/>
</dbReference>
<comment type="catalytic activity">
    <reaction evidence="16">
        <text>Preferential cleavage: (Ac)2-L-Lys-D-Ala-|-D-Ala. Also transpeptidation of peptidyl-alanyl moieties that are N-acyl substituents of D-alanine.</text>
        <dbReference type="EC" id="3.4.16.4"/>
    </reaction>
</comment>
<dbReference type="SUPFAM" id="SSF56519">
    <property type="entry name" value="Penicillin binding protein dimerisation domain"/>
    <property type="match status" value="1"/>
</dbReference>
<keyword evidence="2 16" id="KW-1003">Cell membrane</keyword>
<comment type="pathway">
    <text evidence="16">Cell wall biogenesis; peptidoglycan biosynthesis.</text>
</comment>
<dbReference type="GO" id="GO:0008658">
    <property type="term" value="F:penicillin binding"/>
    <property type="evidence" value="ECO:0007669"/>
    <property type="project" value="InterPro"/>
</dbReference>
<evidence type="ECO:0000256" key="16">
    <source>
        <dbReference type="HAMAP-Rule" id="MF_02080"/>
    </source>
</evidence>
<evidence type="ECO:0000313" key="20">
    <source>
        <dbReference type="Proteomes" id="UP000280792"/>
    </source>
</evidence>
<comment type="caution">
    <text evidence="19">The sequence shown here is derived from an EMBL/GenBank/DDBJ whole genome shotgun (WGS) entry which is preliminary data.</text>
</comment>
<gene>
    <name evidence="16" type="primary">ftsI</name>
    <name evidence="19" type="ORF">D0544_09915</name>
</gene>
<keyword evidence="6 16" id="KW-0645">Protease</keyword>
<evidence type="ECO:0000256" key="5">
    <source>
        <dbReference type="ARBA" id="ARBA00022645"/>
    </source>
</evidence>
<dbReference type="Gene3D" id="3.90.1310.10">
    <property type="entry name" value="Penicillin-binding protein 2a (Domain 2)"/>
    <property type="match status" value="1"/>
</dbReference>
<dbReference type="PANTHER" id="PTHR30627">
    <property type="entry name" value="PEPTIDOGLYCAN D,D-TRANSPEPTIDASE"/>
    <property type="match status" value="1"/>
</dbReference>
<dbReference type="Gene3D" id="3.40.710.10">
    <property type="entry name" value="DD-peptidase/beta-lactamase superfamily"/>
    <property type="match status" value="1"/>
</dbReference>
<evidence type="ECO:0000259" key="17">
    <source>
        <dbReference type="Pfam" id="PF00905"/>
    </source>
</evidence>
<keyword evidence="13 16" id="KW-0717">Septation</keyword>
<dbReference type="AlphaFoldDB" id="A0A3P3VVP4"/>
<dbReference type="EC" id="3.4.16.4" evidence="16"/>
<evidence type="ECO:0000256" key="3">
    <source>
        <dbReference type="ARBA" id="ARBA00022519"/>
    </source>
</evidence>
<evidence type="ECO:0000313" key="19">
    <source>
        <dbReference type="EMBL" id="RRJ85519.1"/>
    </source>
</evidence>
<accession>A0A3P3VVP4</accession>
<keyword evidence="11 16" id="KW-1133">Transmembrane helix</keyword>
<protein>
    <recommendedName>
        <fullName evidence="16">Peptidoglycan D,D-transpeptidase FtsI</fullName>
        <ecNumber evidence="16">3.4.16.4</ecNumber>
    </recommendedName>
    <alternativeName>
        <fullName evidence="16">Penicillin-binding protein 3</fullName>
        <shortName evidence="16">PBP-3</shortName>
    </alternativeName>
</protein>
<dbReference type="InterPro" id="IPR012338">
    <property type="entry name" value="Beta-lactam/transpept-like"/>
</dbReference>
<keyword evidence="20" id="KW-1185">Reference proteome</keyword>
<dbReference type="GO" id="GO:0009002">
    <property type="term" value="F:serine-type D-Ala-D-Ala carboxypeptidase activity"/>
    <property type="evidence" value="ECO:0007669"/>
    <property type="project" value="UniProtKB-UniRule"/>
</dbReference>
<keyword evidence="14 16" id="KW-0131">Cell cycle</keyword>
<proteinExistence type="inferred from homology"/>
<evidence type="ECO:0000256" key="6">
    <source>
        <dbReference type="ARBA" id="ARBA00022670"/>
    </source>
</evidence>
<dbReference type="Proteomes" id="UP000280792">
    <property type="component" value="Unassembled WGS sequence"/>
</dbReference>
<reference evidence="19 20" key="2">
    <citation type="submission" date="2018-12" db="EMBL/GenBank/DDBJ databases">
        <title>Simiduia agarivorans gen. nov., sp. nov., a marine, agarolytic bacterium isolated from shallow coastal water from Keelung, Taiwan.</title>
        <authorList>
            <person name="Shieh W.Y."/>
        </authorList>
    </citation>
    <scope>NUCLEOTIDE SEQUENCE [LARGE SCALE GENOMIC DNA]</scope>
    <source>
        <strain evidence="19 20">GTF-13</strain>
    </source>
</reference>
<dbReference type="UniPathway" id="UPA00219"/>
<dbReference type="Pfam" id="PF00905">
    <property type="entry name" value="Transpeptidase"/>
    <property type="match status" value="1"/>
</dbReference>
<dbReference type="HAMAP" id="MF_02080">
    <property type="entry name" value="FtsI_transpept"/>
    <property type="match status" value="1"/>
</dbReference>
<evidence type="ECO:0000256" key="13">
    <source>
        <dbReference type="ARBA" id="ARBA00023210"/>
    </source>
</evidence>
<dbReference type="PANTHER" id="PTHR30627:SF1">
    <property type="entry name" value="PEPTIDOGLYCAN D,D-TRANSPEPTIDASE FTSI"/>
    <property type="match status" value="1"/>
</dbReference>